<organism evidence="1 2">
    <name type="scientific">Trifolium medium</name>
    <dbReference type="NCBI Taxonomy" id="97028"/>
    <lineage>
        <taxon>Eukaryota</taxon>
        <taxon>Viridiplantae</taxon>
        <taxon>Streptophyta</taxon>
        <taxon>Embryophyta</taxon>
        <taxon>Tracheophyta</taxon>
        <taxon>Spermatophyta</taxon>
        <taxon>Magnoliopsida</taxon>
        <taxon>eudicotyledons</taxon>
        <taxon>Gunneridae</taxon>
        <taxon>Pentapetalae</taxon>
        <taxon>rosids</taxon>
        <taxon>fabids</taxon>
        <taxon>Fabales</taxon>
        <taxon>Fabaceae</taxon>
        <taxon>Papilionoideae</taxon>
        <taxon>50 kb inversion clade</taxon>
        <taxon>NPAAA clade</taxon>
        <taxon>Hologalegina</taxon>
        <taxon>IRL clade</taxon>
        <taxon>Trifolieae</taxon>
        <taxon>Trifolium</taxon>
    </lineage>
</organism>
<evidence type="ECO:0000313" key="1">
    <source>
        <dbReference type="EMBL" id="MCI02113.1"/>
    </source>
</evidence>
<protein>
    <submittedName>
        <fullName evidence="1">Uncharacterized protein</fullName>
    </submittedName>
</protein>
<dbReference type="AlphaFoldDB" id="A0A392NQN8"/>
<dbReference type="Proteomes" id="UP000265520">
    <property type="component" value="Unassembled WGS sequence"/>
</dbReference>
<sequence length="235" mass="27905">MMHIQQGQSEQLKLLKETTIAVWKDFDRAIQVCKDVGETFSKVLQNDENAEIEVKKQKEKETTSVERIQIMESDMTISKLKKLLEEKEQCILQHKEQEKKFKCRILHDHYTKQGQSTLLKRLRKSFKEAIEVLETEFQDKCQKQEKHFAETEKRCHKILADCSEESTRQQLMMHIQQGQSDQLKHLRETTIAAWKNFDAVMQAMLIFLYKDYRVMLEEEMLELTGDYYESSSDSD</sequence>
<name>A0A392NQN8_9FABA</name>
<keyword evidence="2" id="KW-1185">Reference proteome</keyword>
<accession>A0A392NQN8</accession>
<dbReference type="EMBL" id="LXQA010048144">
    <property type="protein sequence ID" value="MCI02113.1"/>
    <property type="molecule type" value="Genomic_DNA"/>
</dbReference>
<evidence type="ECO:0000313" key="2">
    <source>
        <dbReference type="Proteomes" id="UP000265520"/>
    </source>
</evidence>
<proteinExistence type="predicted"/>
<reference evidence="1 2" key="1">
    <citation type="journal article" date="2018" name="Front. Plant Sci.">
        <title>Red Clover (Trifolium pratense) and Zigzag Clover (T. medium) - A Picture of Genomic Similarities and Differences.</title>
        <authorList>
            <person name="Dluhosova J."/>
            <person name="Istvanek J."/>
            <person name="Nedelnik J."/>
            <person name="Repkova J."/>
        </authorList>
    </citation>
    <scope>NUCLEOTIDE SEQUENCE [LARGE SCALE GENOMIC DNA]</scope>
    <source>
        <strain evidence="2">cv. 10/8</strain>
        <tissue evidence="1">Leaf</tissue>
    </source>
</reference>
<comment type="caution">
    <text evidence="1">The sequence shown here is derived from an EMBL/GenBank/DDBJ whole genome shotgun (WGS) entry which is preliminary data.</text>
</comment>